<comment type="caution">
    <text evidence="3">The sequence shown here is derived from an EMBL/GenBank/DDBJ whole genome shotgun (WGS) entry which is preliminary data.</text>
</comment>
<feature type="compositionally biased region" description="Basic residues" evidence="1">
    <location>
        <begin position="95"/>
        <end position="109"/>
    </location>
</feature>
<evidence type="ECO:0008006" key="5">
    <source>
        <dbReference type="Google" id="ProtNLM"/>
    </source>
</evidence>
<protein>
    <recommendedName>
        <fullName evidence="5">Secreted protein</fullName>
    </recommendedName>
</protein>
<keyword evidence="4" id="KW-1185">Reference proteome</keyword>
<evidence type="ECO:0000256" key="1">
    <source>
        <dbReference type="SAM" id="MobiDB-lite"/>
    </source>
</evidence>
<gene>
    <name evidence="3" type="ORF">V5799_021861</name>
</gene>
<name>A0AAQ4FMB1_AMBAM</name>
<evidence type="ECO:0000313" key="3">
    <source>
        <dbReference type="EMBL" id="KAK8788360.1"/>
    </source>
</evidence>
<proteinExistence type="predicted"/>
<organism evidence="3 4">
    <name type="scientific">Amblyomma americanum</name>
    <name type="common">Lone star tick</name>
    <dbReference type="NCBI Taxonomy" id="6943"/>
    <lineage>
        <taxon>Eukaryota</taxon>
        <taxon>Metazoa</taxon>
        <taxon>Ecdysozoa</taxon>
        <taxon>Arthropoda</taxon>
        <taxon>Chelicerata</taxon>
        <taxon>Arachnida</taxon>
        <taxon>Acari</taxon>
        <taxon>Parasitiformes</taxon>
        <taxon>Ixodida</taxon>
        <taxon>Ixodoidea</taxon>
        <taxon>Ixodidae</taxon>
        <taxon>Amblyomminae</taxon>
        <taxon>Amblyomma</taxon>
    </lineage>
</organism>
<dbReference type="EMBL" id="JARKHS020000891">
    <property type="protein sequence ID" value="KAK8788360.1"/>
    <property type="molecule type" value="Genomic_DNA"/>
</dbReference>
<sequence>MAVLKKVLFLLAAGIVILDILDIKKCAAERSGSDLEKGPHAVGNVQRLVEELGYIRDKRDLHKEGRHQAGRTHAGRTQTGRTHTGRTRNEGPHAGRAKAGRTHAGRTHAGRTNGDGGRRHH</sequence>
<feature type="chain" id="PRO_5043054242" description="Secreted protein" evidence="2">
    <location>
        <begin position="29"/>
        <end position="121"/>
    </location>
</feature>
<dbReference type="Proteomes" id="UP001321473">
    <property type="component" value="Unassembled WGS sequence"/>
</dbReference>
<accession>A0AAQ4FMB1</accession>
<keyword evidence="2" id="KW-0732">Signal</keyword>
<feature type="signal peptide" evidence="2">
    <location>
        <begin position="1"/>
        <end position="28"/>
    </location>
</feature>
<reference evidence="3 4" key="1">
    <citation type="journal article" date="2023" name="Arcadia Sci">
        <title>De novo assembly of a long-read Amblyomma americanum tick genome.</title>
        <authorList>
            <person name="Chou S."/>
            <person name="Poskanzer K.E."/>
            <person name="Rollins M."/>
            <person name="Thuy-Boun P.S."/>
        </authorList>
    </citation>
    <scope>NUCLEOTIDE SEQUENCE [LARGE SCALE GENOMIC DNA]</scope>
    <source>
        <strain evidence="3">F_SG_1</strain>
        <tissue evidence="3">Salivary glands</tissue>
    </source>
</reference>
<feature type="region of interest" description="Disordered" evidence="1">
    <location>
        <begin position="59"/>
        <end position="121"/>
    </location>
</feature>
<evidence type="ECO:0000256" key="2">
    <source>
        <dbReference type="SAM" id="SignalP"/>
    </source>
</evidence>
<evidence type="ECO:0000313" key="4">
    <source>
        <dbReference type="Proteomes" id="UP001321473"/>
    </source>
</evidence>
<dbReference type="AlphaFoldDB" id="A0AAQ4FMB1"/>